<dbReference type="AlphaFoldDB" id="A0A2K0JJQ1"/>
<protein>
    <submittedName>
        <fullName evidence="1">DUF4917 domain-containing protein</fullName>
    </submittedName>
</protein>
<dbReference type="Proteomes" id="UP000236163">
    <property type="component" value="Unassembled WGS sequence"/>
</dbReference>
<dbReference type="EMBL" id="JWSP02000004">
    <property type="protein sequence ID" value="PNO35503.1"/>
    <property type="molecule type" value="Genomic_DNA"/>
</dbReference>
<name>A0A2K0JJQ1_SALHO</name>
<proteinExistence type="predicted"/>
<dbReference type="Pfam" id="PF16263">
    <property type="entry name" value="DUF4917"/>
    <property type="match status" value="1"/>
</dbReference>
<evidence type="ECO:0000313" key="2">
    <source>
        <dbReference type="Proteomes" id="UP000236163"/>
    </source>
</evidence>
<organism evidence="1 2">
    <name type="scientific">Salmonella enterica subsp. houtenae serovar 50:g,z51:-</name>
    <dbReference type="NCBI Taxonomy" id="1173947"/>
    <lineage>
        <taxon>Bacteria</taxon>
        <taxon>Pseudomonadati</taxon>
        <taxon>Pseudomonadota</taxon>
        <taxon>Gammaproteobacteria</taxon>
        <taxon>Enterobacterales</taxon>
        <taxon>Enterobacteriaceae</taxon>
        <taxon>Salmonella</taxon>
    </lineage>
</organism>
<sequence>MSFTIHPWFELAQRYDGTILLGNGASMAVSPRFGYGSLLEHVTQSESLEEDACRLFDFFKTKDFELILRIVWQASNVNKSLEIEDARTHEAYLRIRECLIQAVRDVHPEHHEISGQLPYLYDFLKRFDTVISLNYDLIVYWAVAYGLDIPDRHKFKDCFLGGGVFAEDWQRLRTSYDNEQSSTLVFYPHGSLILCRNCVEQERKIHIRGAGLLESILQRWQSEEVVPLFVSEGTHEQKVNAIQSSFYLSTVYREVLAEPRENLVILGWGMGEHDVHLLKRMAGSGIQRVAVSVFRRDQAYCNRASLLIKETLGRNTLVDFFDSESPSCWNQHI</sequence>
<dbReference type="InterPro" id="IPR032581">
    <property type="entry name" value="DUF4917"/>
</dbReference>
<evidence type="ECO:0000313" key="1">
    <source>
        <dbReference type="EMBL" id="PNO35503.1"/>
    </source>
</evidence>
<reference evidence="2" key="1">
    <citation type="submission" date="2017-12" db="EMBL/GenBank/DDBJ databases">
        <title>FDA dAtabase for Regulatory Grade micrObial Sequences (FDA-ARGOS): Supporting development and validation of Infectious Disease Dx tests.</title>
        <authorList>
            <person name="Sichtig H."/>
            <person name="Tallon L."/>
            <person name="Sadzewicz L."/>
            <person name="Sengamalay N."/>
            <person name="Nagaraj S."/>
            <person name="Vavikolanu K."/>
            <person name="Aluvathingal J."/>
            <person name="Nadendla S."/>
            <person name="Pirone D.C."/>
            <person name="Hoffman M."/>
            <person name="Muruvanda T."/>
            <person name="Allard M."/>
            <person name="Evans P."/>
        </authorList>
    </citation>
    <scope>NUCLEOTIDE SEQUENCE [LARGE SCALE GENOMIC DNA]</scope>
    <source>
        <strain evidence="2">FDAARGOS_55</strain>
    </source>
</reference>
<gene>
    <name evidence="1" type="ORF">RK55_021655</name>
</gene>
<comment type="caution">
    <text evidence="1">The sequence shown here is derived from an EMBL/GenBank/DDBJ whole genome shotgun (WGS) entry which is preliminary data.</text>
</comment>
<accession>A0A2K0JJQ1</accession>